<comment type="caution">
    <text evidence="6">The sequence shown here is derived from an EMBL/GenBank/DDBJ whole genome shotgun (WGS) entry which is preliminary data.</text>
</comment>
<sequence length="188" mass="20726">MPPYLFETNWLGWVQLTQVVASVLAVPVLGHGSDFIDTWLSKRHNGIYQPEYRLITLAIPVVCIILSCVIYGRGATNPYDWHWTSIVLTYHLGWFGFIGSNMVGITYAIDSFPSKAGPLLLLICAGRGFISFGLSYSTVPAIDALGYDSAMNIFAIVTGVLGGLAIPTYCLGGWVRMKATRLMWKVEE</sequence>
<keyword evidence="7" id="KW-1185">Reference proteome</keyword>
<keyword evidence="4 5" id="KW-0472">Membrane</keyword>
<evidence type="ECO:0000313" key="6">
    <source>
        <dbReference type="EMBL" id="KAJ2903574.1"/>
    </source>
</evidence>
<organism evidence="6 7">
    <name type="scientific">Zalerion maritima</name>
    <dbReference type="NCBI Taxonomy" id="339359"/>
    <lineage>
        <taxon>Eukaryota</taxon>
        <taxon>Fungi</taxon>
        <taxon>Dikarya</taxon>
        <taxon>Ascomycota</taxon>
        <taxon>Pezizomycotina</taxon>
        <taxon>Sordariomycetes</taxon>
        <taxon>Lulworthiomycetidae</taxon>
        <taxon>Lulworthiales</taxon>
        <taxon>Lulworthiaceae</taxon>
        <taxon>Zalerion</taxon>
    </lineage>
</organism>
<protein>
    <submittedName>
        <fullName evidence="6">Major facilitator superfamily transporter</fullName>
    </submittedName>
</protein>
<dbReference type="GO" id="GO:0005886">
    <property type="term" value="C:plasma membrane"/>
    <property type="evidence" value="ECO:0007669"/>
    <property type="project" value="TreeGrafter"/>
</dbReference>
<feature type="transmembrane region" description="Helical" evidence="5">
    <location>
        <begin position="119"/>
        <end position="139"/>
    </location>
</feature>
<dbReference type="SUPFAM" id="SSF103473">
    <property type="entry name" value="MFS general substrate transporter"/>
    <property type="match status" value="1"/>
</dbReference>
<gene>
    <name evidence="6" type="ORF">MKZ38_009627</name>
</gene>
<proteinExistence type="predicted"/>
<feature type="transmembrane region" description="Helical" evidence="5">
    <location>
        <begin position="92"/>
        <end position="112"/>
    </location>
</feature>
<evidence type="ECO:0000256" key="5">
    <source>
        <dbReference type="SAM" id="Phobius"/>
    </source>
</evidence>
<feature type="transmembrane region" description="Helical" evidence="5">
    <location>
        <begin position="151"/>
        <end position="175"/>
    </location>
</feature>
<dbReference type="PANTHER" id="PTHR23502:SF164">
    <property type="entry name" value="MAJOR FACILITATOR SUPERFAMILY (MFS) PROFILE DOMAIN-CONTAINING PROTEIN"/>
    <property type="match status" value="1"/>
</dbReference>
<dbReference type="Proteomes" id="UP001201980">
    <property type="component" value="Unassembled WGS sequence"/>
</dbReference>
<evidence type="ECO:0000256" key="1">
    <source>
        <dbReference type="ARBA" id="ARBA00004141"/>
    </source>
</evidence>
<name>A0AAD5RUU7_9PEZI</name>
<reference evidence="6" key="1">
    <citation type="submission" date="2022-07" db="EMBL/GenBank/DDBJ databases">
        <title>Draft genome sequence of Zalerion maritima ATCC 34329, a (micro)plastics degrading marine fungus.</title>
        <authorList>
            <person name="Paco A."/>
            <person name="Goncalves M.F.M."/>
            <person name="Rocha-Santos T.A.P."/>
            <person name="Alves A."/>
        </authorList>
    </citation>
    <scope>NUCLEOTIDE SEQUENCE</scope>
    <source>
        <strain evidence="6">ATCC 34329</strain>
    </source>
</reference>
<keyword evidence="3 5" id="KW-1133">Transmembrane helix</keyword>
<dbReference type="PANTHER" id="PTHR23502">
    <property type="entry name" value="MAJOR FACILITATOR SUPERFAMILY"/>
    <property type="match status" value="1"/>
</dbReference>
<evidence type="ECO:0000256" key="4">
    <source>
        <dbReference type="ARBA" id="ARBA00023136"/>
    </source>
</evidence>
<keyword evidence="2 5" id="KW-0812">Transmembrane</keyword>
<dbReference type="GO" id="GO:0022857">
    <property type="term" value="F:transmembrane transporter activity"/>
    <property type="evidence" value="ECO:0007669"/>
    <property type="project" value="TreeGrafter"/>
</dbReference>
<comment type="subcellular location">
    <subcellularLocation>
        <location evidence="1">Membrane</location>
        <topology evidence="1">Multi-pass membrane protein</topology>
    </subcellularLocation>
</comment>
<evidence type="ECO:0000256" key="2">
    <source>
        <dbReference type="ARBA" id="ARBA00022692"/>
    </source>
</evidence>
<feature type="transmembrane region" description="Helical" evidence="5">
    <location>
        <begin position="12"/>
        <end position="31"/>
    </location>
</feature>
<evidence type="ECO:0000313" key="7">
    <source>
        <dbReference type="Proteomes" id="UP001201980"/>
    </source>
</evidence>
<dbReference type="InterPro" id="IPR036259">
    <property type="entry name" value="MFS_trans_sf"/>
</dbReference>
<dbReference type="AlphaFoldDB" id="A0AAD5RUU7"/>
<dbReference type="EMBL" id="JAKWBI020000077">
    <property type="protein sequence ID" value="KAJ2903574.1"/>
    <property type="molecule type" value="Genomic_DNA"/>
</dbReference>
<accession>A0AAD5RUU7</accession>
<evidence type="ECO:0000256" key="3">
    <source>
        <dbReference type="ARBA" id="ARBA00022989"/>
    </source>
</evidence>
<feature type="transmembrane region" description="Helical" evidence="5">
    <location>
        <begin position="52"/>
        <end position="72"/>
    </location>
</feature>